<accession>A0AAD4LIS5</accession>
<reference evidence="1" key="1">
    <citation type="submission" date="2022-01" db="EMBL/GenBank/DDBJ databases">
        <title>Comparative genomics reveals a dynamic genome evolution in the ectomycorrhizal milk-cap (Lactarius) mushrooms.</title>
        <authorList>
            <consortium name="DOE Joint Genome Institute"/>
            <person name="Lebreton A."/>
            <person name="Tang N."/>
            <person name="Kuo A."/>
            <person name="LaButti K."/>
            <person name="Drula E."/>
            <person name="Barry K."/>
            <person name="Clum A."/>
            <person name="Lipzen A."/>
            <person name="Mousain D."/>
            <person name="Ng V."/>
            <person name="Wang R."/>
            <person name="Wang X."/>
            <person name="Dai Y."/>
            <person name="Henrissat B."/>
            <person name="Grigoriev I.V."/>
            <person name="Guerin-Laguette A."/>
            <person name="Yu F."/>
            <person name="Martin F.M."/>
        </authorList>
    </citation>
    <scope>NUCLEOTIDE SEQUENCE</scope>
    <source>
        <strain evidence="1">QP</strain>
    </source>
</reference>
<comment type="caution">
    <text evidence="1">The sequence shown here is derived from an EMBL/GenBank/DDBJ whole genome shotgun (WGS) entry which is preliminary data.</text>
</comment>
<protein>
    <submittedName>
        <fullName evidence="1">Uncharacterized protein</fullName>
    </submittedName>
</protein>
<proteinExistence type="predicted"/>
<evidence type="ECO:0000313" key="1">
    <source>
        <dbReference type="EMBL" id="KAH8990839.1"/>
    </source>
</evidence>
<dbReference type="EMBL" id="JAKELL010000029">
    <property type="protein sequence ID" value="KAH8990839.1"/>
    <property type="molecule type" value="Genomic_DNA"/>
</dbReference>
<dbReference type="AlphaFoldDB" id="A0AAD4LIS5"/>
<evidence type="ECO:0000313" key="2">
    <source>
        <dbReference type="Proteomes" id="UP001201163"/>
    </source>
</evidence>
<keyword evidence="2" id="KW-1185">Reference proteome</keyword>
<gene>
    <name evidence="1" type="ORF">EDB92DRAFT_1816628</name>
</gene>
<dbReference type="Proteomes" id="UP001201163">
    <property type="component" value="Unassembled WGS sequence"/>
</dbReference>
<organism evidence="1 2">
    <name type="scientific">Lactarius akahatsu</name>
    <dbReference type="NCBI Taxonomy" id="416441"/>
    <lineage>
        <taxon>Eukaryota</taxon>
        <taxon>Fungi</taxon>
        <taxon>Dikarya</taxon>
        <taxon>Basidiomycota</taxon>
        <taxon>Agaricomycotina</taxon>
        <taxon>Agaricomycetes</taxon>
        <taxon>Russulales</taxon>
        <taxon>Russulaceae</taxon>
        <taxon>Lactarius</taxon>
    </lineage>
</organism>
<sequence length="152" mass="16717">MVSMRDSLSFSPTVQNQHNRLIATDGRFKTTPLDHASYQVDLGQLEAAIETLEQGRAKTSRKKYSGRCVLARRPPNEFLRQFWSAIYPPVGETTLGGPTKLAQKTAKATSTAGYLTKTPEKVAAIVRAAEMAGVDRTRVQTDECTPSDTRSD</sequence>
<name>A0AAD4LIS5_9AGAM</name>